<evidence type="ECO:0000313" key="2">
    <source>
        <dbReference type="EMBL" id="ODN67770.1"/>
    </source>
</evidence>
<evidence type="ECO:0000256" key="1">
    <source>
        <dbReference type="SAM" id="Phobius"/>
    </source>
</evidence>
<dbReference type="InterPro" id="IPR053170">
    <property type="entry name" value="Transcription_regulator"/>
</dbReference>
<gene>
    <name evidence="2" type="ORF">A9E74_00606</name>
</gene>
<keyword evidence="3" id="KW-1185">Reference proteome</keyword>
<dbReference type="PANTHER" id="PTHR40031">
    <property type="entry name" value="HYPOTHETICAL MEMBRANE SPANNING PROTEIN"/>
    <property type="match status" value="1"/>
</dbReference>
<keyword evidence="1" id="KW-1133">Transmembrane helix</keyword>
<dbReference type="InterPro" id="IPR007404">
    <property type="entry name" value="YdjM-like"/>
</dbReference>
<sequence length="337" mass="38633">MDTITQALLGGAVAYAVAGRKAPKAAVLYGAGFAILPDLDIFIQHANDLDTMTLHRSWTHSWIVQSLLAPIVALLMCKLDSRLNFQRWFLLIWLVWVTHSGLDALTVYGTQLFWPFMPPPVSIGSIFIIDPIYSLPLAAGFVAILFAAAKRLSHKMMIGSLLFSSAYLVWSIGAQYWITQQTHQALADQQIEYQHIKVTPAPLNTLLWRIVVIDEADYFEAFRSVFDGDAKIEFSRFDRGSELKALLPDTTDVERIEWFTQNNYKLEQQDHRLVATDLRMGLEPNYFFRFQLAEIRNDEVTETAPNQLPMSRNAREGLTWVWQRIWDPQRENTLQQN</sequence>
<evidence type="ECO:0008006" key="4">
    <source>
        <dbReference type="Google" id="ProtNLM"/>
    </source>
</evidence>
<keyword evidence="1" id="KW-0812">Transmembrane</keyword>
<accession>A0A1E3GUP1</accession>
<dbReference type="AlphaFoldDB" id="A0A1E3GUP1"/>
<dbReference type="RefSeq" id="WP_069295149.1">
    <property type="nucleotide sequence ID" value="NZ_MCRI01000003.1"/>
</dbReference>
<comment type="caution">
    <text evidence="2">The sequence shown here is derived from an EMBL/GenBank/DDBJ whole genome shotgun (WGS) entry which is preliminary data.</text>
</comment>
<keyword evidence="1" id="KW-0472">Membrane</keyword>
<protein>
    <recommendedName>
        <fullName evidence="4">Inner membrane protein</fullName>
    </recommendedName>
</protein>
<organism evidence="2 3">
    <name type="scientific">Methylophaga muralis</name>
    <dbReference type="NCBI Taxonomy" id="291169"/>
    <lineage>
        <taxon>Bacteria</taxon>
        <taxon>Pseudomonadati</taxon>
        <taxon>Pseudomonadota</taxon>
        <taxon>Gammaproteobacteria</taxon>
        <taxon>Thiotrichales</taxon>
        <taxon>Piscirickettsiaceae</taxon>
        <taxon>Methylophaga</taxon>
    </lineage>
</organism>
<feature type="transmembrane region" description="Helical" evidence="1">
    <location>
        <begin position="58"/>
        <end position="76"/>
    </location>
</feature>
<dbReference type="Proteomes" id="UP000094379">
    <property type="component" value="Unassembled WGS sequence"/>
</dbReference>
<dbReference type="PATRIC" id="fig|291169.3.peg.608"/>
<feature type="transmembrane region" description="Helical" evidence="1">
    <location>
        <begin position="88"/>
        <end position="109"/>
    </location>
</feature>
<evidence type="ECO:0000313" key="3">
    <source>
        <dbReference type="Proteomes" id="UP000094379"/>
    </source>
</evidence>
<feature type="transmembrane region" description="Helical" evidence="1">
    <location>
        <begin position="158"/>
        <end position="178"/>
    </location>
</feature>
<dbReference type="Pfam" id="PF04307">
    <property type="entry name" value="YdjM"/>
    <property type="match status" value="1"/>
</dbReference>
<name>A0A1E3GUP1_9GAMM</name>
<dbReference type="PANTHER" id="PTHR40031:SF1">
    <property type="entry name" value="MEMBRANE-BOUND METAL-DEPENDENT HYDROLASE"/>
    <property type="match status" value="1"/>
</dbReference>
<dbReference type="EMBL" id="MCRI01000003">
    <property type="protein sequence ID" value="ODN67770.1"/>
    <property type="molecule type" value="Genomic_DNA"/>
</dbReference>
<feature type="transmembrane region" description="Helical" evidence="1">
    <location>
        <begin position="121"/>
        <end position="146"/>
    </location>
</feature>
<proteinExistence type="predicted"/>
<reference evidence="2 3" key="1">
    <citation type="submission" date="2016-07" db="EMBL/GenBank/DDBJ databases">
        <title>Draft Genome Sequence of Methylophaga muralis Bur 1.</title>
        <authorList>
            <person name="Vasilenko O.V."/>
            <person name="Doronina N.V."/>
            <person name="Shmareva M.N."/>
            <person name="Tarlachkov S.V."/>
            <person name="Mustakhimov I."/>
            <person name="Trotsenko Y.A."/>
        </authorList>
    </citation>
    <scope>NUCLEOTIDE SEQUENCE [LARGE SCALE GENOMIC DNA]</scope>
    <source>
        <strain evidence="2 3">Bur 1</strain>
    </source>
</reference>